<evidence type="ECO:0000313" key="3">
    <source>
        <dbReference type="EMBL" id="MCP3056081.1"/>
    </source>
</evidence>
<name>A0A9X2KG53_9HYPH</name>
<feature type="compositionally biased region" description="Low complexity" evidence="1">
    <location>
        <begin position="66"/>
        <end position="76"/>
    </location>
</feature>
<feature type="compositionally biased region" description="Basic and acidic residues" evidence="1">
    <location>
        <begin position="85"/>
        <end position="94"/>
    </location>
</feature>
<feature type="chain" id="PRO_5040930313" description="PRC-barrel domain-containing protein" evidence="2">
    <location>
        <begin position="22"/>
        <end position="226"/>
    </location>
</feature>
<dbReference type="Proteomes" id="UP001155220">
    <property type="component" value="Unassembled WGS sequence"/>
</dbReference>
<feature type="region of interest" description="Disordered" evidence="1">
    <location>
        <begin position="172"/>
        <end position="207"/>
    </location>
</feature>
<feature type="compositionally biased region" description="Low complexity" evidence="1">
    <location>
        <begin position="47"/>
        <end position="59"/>
    </location>
</feature>
<evidence type="ECO:0000256" key="2">
    <source>
        <dbReference type="SAM" id="SignalP"/>
    </source>
</evidence>
<dbReference type="RefSeq" id="WP_253964900.1">
    <property type="nucleotide sequence ID" value="NZ_JALHBS010000081.1"/>
</dbReference>
<comment type="caution">
    <text evidence="3">The sequence shown here is derived from an EMBL/GenBank/DDBJ whole genome shotgun (WGS) entry which is preliminary data.</text>
</comment>
<dbReference type="AlphaFoldDB" id="A0A9X2KG53"/>
<keyword evidence="2" id="KW-0732">Signal</keyword>
<protein>
    <recommendedName>
        <fullName evidence="5">PRC-barrel domain-containing protein</fullName>
    </recommendedName>
</protein>
<sequence>MTKLMLSTATALGLFLTPTLAEQAKTDATAAGNAQIESQAGDGAAAATATGADGSATSAKSDRMNDASADASADASVSTRTAANEVDRQARDNATRSATQAGMTNVAVIDRAFVLEGTNSAGNKVYMIVNPPGVLVGIGGPVETASADMNSGSAPSDASDTAAKANADMTVTGSISKDDASDEPQAGEPADSGYMATQAQPASPAMWDIEAMDRDMKRFGLDKSAQ</sequence>
<accession>A0A9X2KG53</accession>
<reference evidence="3" key="1">
    <citation type="submission" date="2022-03" db="EMBL/GenBank/DDBJ databases">
        <title>Aurantimonas Liuensis sp. Nov., isolated from the hadal seawater of the Mariana Trench.</title>
        <authorList>
            <person name="Liu R."/>
        </authorList>
    </citation>
    <scope>NUCLEOTIDE SEQUENCE</scope>
    <source>
        <strain evidence="3">LRZ36</strain>
    </source>
</reference>
<evidence type="ECO:0000256" key="1">
    <source>
        <dbReference type="SAM" id="MobiDB-lite"/>
    </source>
</evidence>
<proteinExistence type="predicted"/>
<dbReference type="EMBL" id="JALHBS010000081">
    <property type="protein sequence ID" value="MCP3056081.1"/>
    <property type="molecule type" value="Genomic_DNA"/>
</dbReference>
<feature type="signal peptide" evidence="2">
    <location>
        <begin position="1"/>
        <end position="21"/>
    </location>
</feature>
<gene>
    <name evidence="3" type="ORF">MJ956_13135</name>
</gene>
<evidence type="ECO:0000313" key="4">
    <source>
        <dbReference type="Proteomes" id="UP001155220"/>
    </source>
</evidence>
<evidence type="ECO:0008006" key="5">
    <source>
        <dbReference type="Google" id="ProtNLM"/>
    </source>
</evidence>
<feature type="region of interest" description="Disordered" evidence="1">
    <location>
        <begin position="47"/>
        <end position="98"/>
    </location>
</feature>
<keyword evidence="4" id="KW-1185">Reference proteome</keyword>
<organism evidence="3 4">
    <name type="scientific">Aurantimonas marianensis</name>
    <dbReference type="NCBI Taxonomy" id="2920428"/>
    <lineage>
        <taxon>Bacteria</taxon>
        <taxon>Pseudomonadati</taxon>
        <taxon>Pseudomonadota</taxon>
        <taxon>Alphaproteobacteria</taxon>
        <taxon>Hyphomicrobiales</taxon>
        <taxon>Aurantimonadaceae</taxon>
        <taxon>Aurantimonas</taxon>
    </lineage>
</organism>